<comment type="caution">
    <text evidence="3">The sequence shown here is derived from an EMBL/GenBank/DDBJ whole genome shotgun (WGS) entry which is preliminary data.</text>
</comment>
<feature type="coiled-coil region" evidence="1">
    <location>
        <begin position="643"/>
        <end position="670"/>
    </location>
</feature>
<evidence type="ECO:0000256" key="2">
    <source>
        <dbReference type="SAM" id="MobiDB-lite"/>
    </source>
</evidence>
<gene>
    <name evidence="3" type="ORF">AK812_SmicGene18385</name>
</gene>
<reference evidence="3 4" key="1">
    <citation type="submission" date="2016-02" db="EMBL/GenBank/DDBJ databases">
        <title>Genome analysis of coral dinoflagellate symbionts highlights evolutionary adaptations to a symbiotic lifestyle.</title>
        <authorList>
            <person name="Aranda M."/>
            <person name="Li Y."/>
            <person name="Liew Y.J."/>
            <person name="Baumgarten S."/>
            <person name="Simakov O."/>
            <person name="Wilson M."/>
            <person name="Piel J."/>
            <person name="Ashoor H."/>
            <person name="Bougouffa S."/>
            <person name="Bajic V.B."/>
            <person name="Ryu T."/>
            <person name="Ravasi T."/>
            <person name="Bayer T."/>
            <person name="Micklem G."/>
            <person name="Kim H."/>
            <person name="Bhak J."/>
            <person name="Lajeunesse T.C."/>
            <person name="Voolstra C.R."/>
        </authorList>
    </citation>
    <scope>NUCLEOTIDE SEQUENCE [LARGE SCALE GENOMIC DNA]</scope>
    <source>
        <strain evidence="3 4">CCMP2467</strain>
    </source>
</reference>
<feature type="compositionally biased region" description="Basic and acidic residues" evidence="2">
    <location>
        <begin position="1"/>
        <end position="25"/>
    </location>
</feature>
<dbReference type="EMBL" id="LSRX01000374">
    <property type="protein sequence ID" value="OLP99096.1"/>
    <property type="molecule type" value="Genomic_DNA"/>
</dbReference>
<keyword evidence="1" id="KW-0175">Coiled coil</keyword>
<dbReference type="OrthoDB" id="424107at2759"/>
<proteinExistence type="predicted"/>
<feature type="compositionally biased region" description="Pro residues" evidence="2">
    <location>
        <begin position="591"/>
        <end position="600"/>
    </location>
</feature>
<evidence type="ECO:0000256" key="1">
    <source>
        <dbReference type="SAM" id="Coils"/>
    </source>
</evidence>
<organism evidence="3 4">
    <name type="scientific">Symbiodinium microadriaticum</name>
    <name type="common">Dinoflagellate</name>
    <name type="synonym">Zooxanthella microadriatica</name>
    <dbReference type="NCBI Taxonomy" id="2951"/>
    <lineage>
        <taxon>Eukaryota</taxon>
        <taxon>Sar</taxon>
        <taxon>Alveolata</taxon>
        <taxon>Dinophyceae</taxon>
        <taxon>Suessiales</taxon>
        <taxon>Symbiodiniaceae</taxon>
        <taxon>Symbiodinium</taxon>
    </lineage>
</organism>
<accession>A0A1Q9DV99</accession>
<sequence>MKSLEIGKPKPAELAEKPAAERVDSVKPSTEPAEKPAAEPVDSVKPTGEPAETPAAEPVDSVKPTAEPAETPAAEPVDTVKPTAEPAAEVPETILEPDPEAMAANEGEPTMQEAATQVSTAPDVSTIGTTPAANAKANVTAGSLSLSAEVCGGDVEMKVAANAGDTSVEASVRKTAPGKPDALDDLEMHLERMVDEAEELEQANQRARALEGLLQALLQQPAEMHQARSTYIRNMLRRPGTCDIEELAKKLTKEKAAPTEMLEGVVVETPHPAPTSAPERKESDEETPKPSAETAQESAGVRVETAKESPGARVETPESSGARVETVKESASARVEPPESSPGARVETAKESAGARVETPESSSGARVETPKESAGARVETPESSSGARVETPKESAGARVETPESSSGARVETPKESQTQVKQEIAVKQEPGTVSTAKPVTAKKSREEETEEEHRAREAHNSYMRYYRSIRSTDCPPEVREKCLTPDGKRKSTAIMRHGEAVADDIVASKKAMDQGGRGVWWKVHPDQPKNKDWELFKCFDSREELTESEDELEFGFRADVNLDHAGTTGALSHILDRNAGGDAARGSNDPPPPPNPNPRDPRKTRQKSASEEAVDLLKKGPQRFIEADGMASMLQRGGMGKSFANAMVADMQKDIEKMKQNHAVLQKAVTTNQPESDIEFANNELKQSYAVYDDKMKAVKRTLRPPAKPKSKAKGKAKVSLECFDSGCWLESVQEWSASLAQELADCALPVDSISLVVRARPDPKDKSDQTTEMSFPIIAPHLLVHYLLREKQITVDRAACEGFWRHFQERGAPWMEGFDSTNFVPLALYGDEAEYTITKEKILVLFISNG</sequence>
<feature type="region of interest" description="Disordered" evidence="2">
    <location>
        <begin position="580"/>
        <end position="619"/>
    </location>
</feature>
<feature type="compositionally biased region" description="Basic and acidic residues" evidence="2">
    <location>
        <begin position="278"/>
        <end position="288"/>
    </location>
</feature>
<feature type="compositionally biased region" description="Polar residues" evidence="2">
    <location>
        <begin position="113"/>
        <end position="123"/>
    </location>
</feature>
<feature type="region of interest" description="Disordered" evidence="2">
    <location>
        <begin position="253"/>
        <end position="458"/>
    </location>
</feature>
<protein>
    <submittedName>
        <fullName evidence="3">Uncharacterized protein</fullName>
    </submittedName>
</protein>
<feature type="compositionally biased region" description="Low complexity" evidence="2">
    <location>
        <begin position="64"/>
        <end position="76"/>
    </location>
</feature>
<dbReference type="Proteomes" id="UP000186817">
    <property type="component" value="Unassembled WGS sequence"/>
</dbReference>
<feature type="coiled-coil region" evidence="1">
    <location>
        <begin position="183"/>
        <end position="220"/>
    </location>
</feature>
<keyword evidence="4" id="KW-1185">Reference proteome</keyword>
<evidence type="ECO:0000313" key="4">
    <source>
        <dbReference type="Proteomes" id="UP000186817"/>
    </source>
</evidence>
<evidence type="ECO:0000313" key="3">
    <source>
        <dbReference type="EMBL" id="OLP99096.1"/>
    </source>
</evidence>
<dbReference type="AlphaFoldDB" id="A0A1Q9DV99"/>
<feature type="region of interest" description="Disordered" evidence="2">
    <location>
        <begin position="1"/>
        <end position="123"/>
    </location>
</feature>
<name>A0A1Q9DV99_SYMMI</name>
<feature type="compositionally biased region" description="Basic and acidic residues" evidence="2">
    <location>
        <begin position="445"/>
        <end position="458"/>
    </location>
</feature>